<dbReference type="EMBL" id="JANAVB010036020">
    <property type="protein sequence ID" value="KAJ6804076.1"/>
    <property type="molecule type" value="Genomic_DNA"/>
</dbReference>
<dbReference type="CDD" id="cd05233">
    <property type="entry name" value="SDR_c"/>
    <property type="match status" value="1"/>
</dbReference>
<dbReference type="Gene3D" id="3.40.50.720">
    <property type="entry name" value="NAD(P)-binding Rossmann-like Domain"/>
    <property type="match status" value="1"/>
</dbReference>
<dbReference type="Proteomes" id="UP001140949">
    <property type="component" value="Unassembled WGS sequence"/>
</dbReference>
<evidence type="ECO:0000313" key="2">
    <source>
        <dbReference type="Proteomes" id="UP001140949"/>
    </source>
</evidence>
<keyword evidence="2" id="KW-1185">Reference proteome</keyword>
<protein>
    <submittedName>
        <fullName evidence="1">Uncharacterized protein</fullName>
    </submittedName>
</protein>
<dbReference type="PANTHER" id="PTHR44375:SF2">
    <property type="entry name" value="BETA-KETOACYL-ACP REDUCTASE-LIKE PROTEIN-RELATED"/>
    <property type="match status" value="1"/>
</dbReference>
<dbReference type="InterPro" id="IPR002347">
    <property type="entry name" value="SDR_fam"/>
</dbReference>
<dbReference type="PANTHER" id="PTHR44375">
    <property type="entry name" value="BETA-KETOACYL-ACP REDUCTASE-LIKE PROTEIN-RELATED"/>
    <property type="match status" value="1"/>
</dbReference>
<dbReference type="PRINTS" id="PR00081">
    <property type="entry name" value="GDHRDH"/>
</dbReference>
<reference evidence="1" key="2">
    <citation type="submission" date="2023-04" db="EMBL/GenBank/DDBJ databases">
        <authorList>
            <person name="Bruccoleri R.E."/>
            <person name="Oakeley E.J."/>
            <person name="Faust A.-M."/>
            <person name="Dessus-Babus S."/>
            <person name="Altorfer M."/>
            <person name="Burckhardt D."/>
            <person name="Oertli M."/>
            <person name="Naumann U."/>
            <person name="Petersen F."/>
            <person name="Wong J."/>
        </authorList>
    </citation>
    <scope>NUCLEOTIDE SEQUENCE</scope>
    <source>
        <strain evidence="1">GSM-AAB239-AS_SAM_17_03QT</strain>
        <tissue evidence="1">Leaf</tissue>
    </source>
</reference>
<organism evidence="1 2">
    <name type="scientific">Iris pallida</name>
    <name type="common">Sweet iris</name>
    <dbReference type="NCBI Taxonomy" id="29817"/>
    <lineage>
        <taxon>Eukaryota</taxon>
        <taxon>Viridiplantae</taxon>
        <taxon>Streptophyta</taxon>
        <taxon>Embryophyta</taxon>
        <taxon>Tracheophyta</taxon>
        <taxon>Spermatophyta</taxon>
        <taxon>Magnoliopsida</taxon>
        <taxon>Liliopsida</taxon>
        <taxon>Asparagales</taxon>
        <taxon>Iridaceae</taxon>
        <taxon>Iridoideae</taxon>
        <taxon>Irideae</taxon>
        <taxon>Iris</taxon>
    </lineage>
</organism>
<dbReference type="Pfam" id="PF00106">
    <property type="entry name" value="adh_short"/>
    <property type="match status" value="1"/>
</dbReference>
<comment type="caution">
    <text evidence="1">The sequence shown here is derived from an EMBL/GenBank/DDBJ whole genome shotgun (WGS) entry which is preliminary data.</text>
</comment>
<proteinExistence type="predicted"/>
<accession>A0AAX6EJ86</accession>
<dbReference type="AlphaFoldDB" id="A0AAX6EJ86"/>
<name>A0AAX6EJ86_IRIPA</name>
<sequence>MEAPWKDLEGKVVLVTGASAGIGRGLCLDLARAGCRVVAAARRTDRLESLCEEINGPPASRPVRSAAVEIDVSAGEARIEEAVRTAWSKFGTIDAVVNNAGVRGGVYSPLDWSEEEWQNVMGTNLTGLWLVTKHVCRTHERCKRKRFSGQHFVHWWSQSWTVTWRSCLHCIKSRCKCHYQGYGIGAGCL</sequence>
<dbReference type="SUPFAM" id="SSF51735">
    <property type="entry name" value="NAD(P)-binding Rossmann-fold domains"/>
    <property type="match status" value="1"/>
</dbReference>
<evidence type="ECO:0000313" key="1">
    <source>
        <dbReference type="EMBL" id="KAJ6804076.1"/>
    </source>
</evidence>
<dbReference type="InterPro" id="IPR036291">
    <property type="entry name" value="NAD(P)-bd_dom_sf"/>
</dbReference>
<gene>
    <name evidence="1" type="ORF">M6B38_186415</name>
</gene>
<reference evidence="1" key="1">
    <citation type="journal article" date="2023" name="GigaByte">
        <title>Genome assembly of the bearded iris, Iris pallida Lam.</title>
        <authorList>
            <person name="Bruccoleri R.E."/>
            <person name="Oakeley E.J."/>
            <person name="Faust A.M.E."/>
            <person name="Altorfer M."/>
            <person name="Dessus-Babus S."/>
            <person name="Burckhardt D."/>
            <person name="Oertli M."/>
            <person name="Naumann U."/>
            <person name="Petersen F."/>
            <person name="Wong J."/>
        </authorList>
    </citation>
    <scope>NUCLEOTIDE SEQUENCE</scope>
    <source>
        <strain evidence="1">GSM-AAB239-AS_SAM_17_03QT</strain>
    </source>
</reference>